<name>A0ABQ8FTI0_9PEZI</name>
<dbReference type="Gene3D" id="2.120.10.30">
    <property type="entry name" value="TolB, C-terminal domain"/>
    <property type="match status" value="1"/>
</dbReference>
<feature type="transmembrane region" description="Helical" evidence="1">
    <location>
        <begin position="20"/>
        <end position="43"/>
    </location>
</feature>
<evidence type="ECO:0000313" key="3">
    <source>
        <dbReference type="Proteomes" id="UP000774617"/>
    </source>
</evidence>
<dbReference type="EMBL" id="JAGTJR010000058">
    <property type="protein sequence ID" value="KAH7025518.1"/>
    <property type="molecule type" value="Genomic_DNA"/>
</dbReference>
<sequence length="353" mass="36992">MAASEGTHRQPRVRNASGPFTLASSLKLSIIPAIIAILSYVFFNSALFPASPPSARVVYQFPNGTWVENIAARANGNLLVTLVNVPELWEIDPSSPPAHESTAKLIHRFPDTPMLTGITEIAPDTFAIGSPQTLWRADLTTSPPSISPIVSSPSFRNLNGLATLDPSHVLAADSMLGVVWRIDVDTGAHEAVLQHDTMAPTTDLGPLVGVNGLGLLLDDGDGDGDGDGDYLYYNNCPRALLCRVRIDRATARAAGPYEVVAERAMADDFALGADGAAYLAGLVENVVTRVGPDGAKAVVAGATASRELAGATAAAWGRAPRDEGVLYVTTGGIWGVPVTETVFEGGKVMAVRV</sequence>
<keyword evidence="1" id="KW-0472">Membrane</keyword>
<keyword evidence="3" id="KW-1185">Reference proteome</keyword>
<dbReference type="PANTHER" id="PTHR42060">
    <property type="entry name" value="NHL REPEAT-CONTAINING PROTEIN-RELATED"/>
    <property type="match status" value="1"/>
</dbReference>
<organism evidence="2 3">
    <name type="scientific">Macrophomina phaseolina</name>
    <dbReference type="NCBI Taxonomy" id="35725"/>
    <lineage>
        <taxon>Eukaryota</taxon>
        <taxon>Fungi</taxon>
        <taxon>Dikarya</taxon>
        <taxon>Ascomycota</taxon>
        <taxon>Pezizomycotina</taxon>
        <taxon>Dothideomycetes</taxon>
        <taxon>Dothideomycetes incertae sedis</taxon>
        <taxon>Botryosphaeriales</taxon>
        <taxon>Botryosphaeriaceae</taxon>
        <taxon>Macrophomina</taxon>
    </lineage>
</organism>
<evidence type="ECO:0008006" key="4">
    <source>
        <dbReference type="Google" id="ProtNLM"/>
    </source>
</evidence>
<dbReference type="SUPFAM" id="SSF63829">
    <property type="entry name" value="Calcium-dependent phosphotriesterase"/>
    <property type="match status" value="1"/>
</dbReference>
<reference evidence="2 3" key="1">
    <citation type="journal article" date="2021" name="Nat. Commun.">
        <title>Genetic determinants of endophytism in the Arabidopsis root mycobiome.</title>
        <authorList>
            <person name="Mesny F."/>
            <person name="Miyauchi S."/>
            <person name="Thiergart T."/>
            <person name="Pickel B."/>
            <person name="Atanasova L."/>
            <person name="Karlsson M."/>
            <person name="Huettel B."/>
            <person name="Barry K.W."/>
            <person name="Haridas S."/>
            <person name="Chen C."/>
            <person name="Bauer D."/>
            <person name="Andreopoulos W."/>
            <person name="Pangilinan J."/>
            <person name="LaButti K."/>
            <person name="Riley R."/>
            <person name="Lipzen A."/>
            <person name="Clum A."/>
            <person name="Drula E."/>
            <person name="Henrissat B."/>
            <person name="Kohler A."/>
            <person name="Grigoriev I.V."/>
            <person name="Martin F.M."/>
            <person name="Hacquard S."/>
        </authorList>
    </citation>
    <scope>NUCLEOTIDE SEQUENCE [LARGE SCALE GENOMIC DNA]</scope>
    <source>
        <strain evidence="2 3">MPI-SDFR-AT-0080</strain>
    </source>
</reference>
<protein>
    <recommendedName>
        <fullName evidence="4">Six-bladed beta-propeller TolB-like protein</fullName>
    </recommendedName>
</protein>
<evidence type="ECO:0000313" key="2">
    <source>
        <dbReference type="EMBL" id="KAH7025518.1"/>
    </source>
</evidence>
<evidence type="ECO:0000256" key="1">
    <source>
        <dbReference type="SAM" id="Phobius"/>
    </source>
</evidence>
<accession>A0ABQ8FTI0</accession>
<keyword evidence="1" id="KW-0812">Transmembrane</keyword>
<proteinExistence type="predicted"/>
<keyword evidence="1" id="KW-1133">Transmembrane helix</keyword>
<dbReference type="Proteomes" id="UP000774617">
    <property type="component" value="Unassembled WGS sequence"/>
</dbReference>
<dbReference type="InterPro" id="IPR052998">
    <property type="entry name" value="Hetero-Diels-Alderase-like"/>
</dbReference>
<gene>
    <name evidence="2" type="ORF">B0J12DRAFT_685842</name>
</gene>
<comment type="caution">
    <text evidence="2">The sequence shown here is derived from an EMBL/GenBank/DDBJ whole genome shotgun (WGS) entry which is preliminary data.</text>
</comment>
<dbReference type="PANTHER" id="PTHR42060:SF3">
    <property type="entry name" value="SMP-30_GLUCONOLACTONASE_LRE-LIKE REGION DOMAIN-CONTAINING PROTEIN"/>
    <property type="match status" value="1"/>
</dbReference>
<dbReference type="InterPro" id="IPR011042">
    <property type="entry name" value="6-blade_b-propeller_TolB-like"/>
</dbReference>